<proteinExistence type="predicted"/>
<name>A0A655Z1Q6_VIBCL</name>
<dbReference type="AlphaFoldDB" id="A0A655Z1Q6"/>
<evidence type="ECO:0000313" key="1">
    <source>
        <dbReference type="EMBL" id="CSC54971.1"/>
    </source>
</evidence>
<gene>
    <name evidence="1" type="ORF">ERS013201_02896</name>
</gene>
<reference evidence="1 2" key="1">
    <citation type="submission" date="2015-07" db="EMBL/GenBank/DDBJ databases">
        <authorList>
            <consortium name="Pathogen Informatics"/>
        </authorList>
    </citation>
    <scope>NUCLEOTIDE SEQUENCE [LARGE SCALE GENOMIC DNA]</scope>
    <source>
        <strain evidence="1 2">A325</strain>
    </source>
</reference>
<dbReference type="EMBL" id="CWQJ01000021">
    <property type="protein sequence ID" value="CSC54971.1"/>
    <property type="molecule type" value="Genomic_DNA"/>
</dbReference>
<evidence type="ECO:0000313" key="2">
    <source>
        <dbReference type="Proteomes" id="UP000046067"/>
    </source>
</evidence>
<accession>A0A655Z1Q6</accession>
<sequence length="42" mass="4945">MIKADRPNRLTFLHLIFSERVRAVSYFSQALSIHTNFSCSRM</sequence>
<protein>
    <submittedName>
        <fullName evidence="1">Uncharacterized protein</fullName>
    </submittedName>
</protein>
<organism evidence="1 2">
    <name type="scientific">Vibrio cholerae</name>
    <dbReference type="NCBI Taxonomy" id="666"/>
    <lineage>
        <taxon>Bacteria</taxon>
        <taxon>Pseudomonadati</taxon>
        <taxon>Pseudomonadota</taxon>
        <taxon>Gammaproteobacteria</taxon>
        <taxon>Vibrionales</taxon>
        <taxon>Vibrionaceae</taxon>
        <taxon>Vibrio</taxon>
    </lineage>
</organism>
<dbReference type="Proteomes" id="UP000046067">
    <property type="component" value="Unassembled WGS sequence"/>
</dbReference>